<reference evidence="1 2" key="1">
    <citation type="submission" date="2016-10" db="EMBL/GenBank/DDBJ databases">
        <authorList>
            <person name="de Groot N.N."/>
        </authorList>
    </citation>
    <scope>NUCLEOTIDE SEQUENCE [LARGE SCALE GENOMIC DNA]</scope>
    <source>
        <strain evidence="1 2">CGMCC 4.5506</strain>
    </source>
</reference>
<dbReference type="AlphaFoldDB" id="A0A222VKZ0"/>
<dbReference type="EMBL" id="FMZE01000002">
    <property type="protein sequence ID" value="SDC44422.1"/>
    <property type="molecule type" value="Genomic_DNA"/>
</dbReference>
<keyword evidence="2" id="KW-1185">Reference proteome</keyword>
<dbReference type="KEGG" id="pmad:BAY61_05625"/>
<dbReference type="RefSeq" id="WP_091799363.1">
    <property type="nucleotide sequence ID" value="NZ_CP016353.1"/>
</dbReference>
<name>A0A222VKZ0_9PSEU</name>
<organism evidence="1 2">
    <name type="scientific">Prauserella marina</name>
    <dbReference type="NCBI Taxonomy" id="530584"/>
    <lineage>
        <taxon>Bacteria</taxon>
        <taxon>Bacillati</taxon>
        <taxon>Actinomycetota</taxon>
        <taxon>Actinomycetes</taxon>
        <taxon>Pseudonocardiales</taxon>
        <taxon>Pseudonocardiaceae</taxon>
        <taxon>Prauserella</taxon>
    </lineage>
</organism>
<sequence>MKFEPPFPDSLPDTGTLGIIGAANTYAIRLRAFYNSRAVWHRRFYRFSGILVIAAGAGLPVVANLDYGGKELVVSLMGTLVALLTALHAFYRWDQSWMLLRHTEMRLTSAYWAWRAALPATVSDSGAPDPTTVTLTRDFLLALSQIRDQEAVSFFEKLSFPTATANHVDVR</sequence>
<dbReference type="OrthoDB" id="3365037at2"/>
<evidence type="ECO:0000313" key="2">
    <source>
        <dbReference type="Proteomes" id="UP000199494"/>
    </source>
</evidence>
<dbReference type="NCBIfam" id="NF033634">
    <property type="entry name" value="SLATT_1"/>
    <property type="match status" value="1"/>
</dbReference>
<gene>
    <name evidence="1" type="ORF">SAMN05421630_102130</name>
</gene>
<dbReference type="Pfam" id="PF14015">
    <property type="entry name" value="DUF4231"/>
    <property type="match status" value="1"/>
</dbReference>
<accession>A0A222VKZ0</accession>
<proteinExistence type="predicted"/>
<evidence type="ECO:0000313" key="1">
    <source>
        <dbReference type="EMBL" id="SDC44422.1"/>
    </source>
</evidence>
<dbReference type="Proteomes" id="UP000199494">
    <property type="component" value="Unassembled WGS sequence"/>
</dbReference>
<dbReference type="InterPro" id="IPR025325">
    <property type="entry name" value="DUF4231"/>
</dbReference>
<protein>
    <submittedName>
        <fullName evidence="1">Uncharacterized protein</fullName>
    </submittedName>
</protein>